<proteinExistence type="evidence at transcript level"/>
<organism evidence="4">
    <name type="scientific">Simulium vittatum</name>
    <name type="common">Striped black fly</name>
    <dbReference type="NCBI Taxonomy" id="7192"/>
    <lineage>
        <taxon>Eukaryota</taxon>
        <taxon>Metazoa</taxon>
        <taxon>Ecdysozoa</taxon>
        <taxon>Arthropoda</taxon>
        <taxon>Hexapoda</taxon>
        <taxon>Insecta</taxon>
        <taxon>Pterygota</taxon>
        <taxon>Neoptera</taxon>
        <taxon>Endopterygota</taxon>
        <taxon>Diptera</taxon>
        <taxon>Nematocera</taxon>
        <taxon>Chironomoidea</taxon>
        <taxon>Simuliidae</taxon>
        <taxon>Simulium</taxon>
    </lineage>
</organism>
<dbReference type="SUPFAM" id="SSF47565">
    <property type="entry name" value="Insect pheromone/odorant-binding proteins"/>
    <property type="match status" value="1"/>
</dbReference>
<dbReference type="GO" id="GO:0005549">
    <property type="term" value="F:odorant binding"/>
    <property type="evidence" value="ECO:0007669"/>
    <property type="project" value="InterPro"/>
</dbReference>
<dbReference type="InterPro" id="IPR036728">
    <property type="entry name" value="PBP_GOBP_sf"/>
</dbReference>
<evidence type="ECO:0000256" key="1">
    <source>
        <dbReference type="ARBA" id="ARBA00004613"/>
    </source>
</evidence>
<comment type="subcellular location">
    <subcellularLocation>
        <location evidence="1">Secreted</location>
    </subcellularLocation>
</comment>
<keyword evidence="3" id="KW-0732">Signal</keyword>
<evidence type="ECO:0000313" key="4">
    <source>
        <dbReference type="EMBL" id="ACH56919.1"/>
    </source>
</evidence>
<dbReference type="GO" id="GO:0005576">
    <property type="term" value="C:extracellular region"/>
    <property type="evidence" value="ECO:0007669"/>
    <property type="project" value="UniProtKB-SubCell"/>
</dbReference>
<keyword evidence="2" id="KW-0964">Secreted</keyword>
<name>B5M0V5_SIMVI</name>
<protein>
    <submittedName>
        <fullName evidence="4">Salivary D7 secreted protein</fullName>
    </submittedName>
</protein>
<feature type="chain" id="PRO_5002834166" evidence="3">
    <location>
        <begin position="20"/>
        <end position="167"/>
    </location>
</feature>
<accession>B5M0V5</accession>
<evidence type="ECO:0000256" key="2">
    <source>
        <dbReference type="ARBA" id="ARBA00022525"/>
    </source>
</evidence>
<reference evidence="4" key="1">
    <citation type="journal article" date="2009" name="J. Proteome Res.">
        <title>Insight into the sialome of the Black Fly, Simulium vittatum.</title>
        <authorList>
            <person name="Andersen J.F."/>
            <person name="Pham V.M."/>
            <person name="Meng Z."/>
            <person name="Champagne D.E."/>
            <person name="Ribeiro J.M."/>
        </authorList>
    </citation>
    <scope>NUCLEOTIDE SEQUENCE</scope>
    <source>
        <tissue evidence="4">Salivary glands</tissue>
    </source>
</reference>
<dbReference type="Gene3D" id="1.10.238.20">
    <property type="entry name" value="Pheromone/general odorant binding protein domain"/>
    <property type="match status" value="1"/>
</dbReference>
<feature type="signal peptide" evidence="3">
    <location>
        <begin position="1"/>
        <end position="19"/>
    </location>
</feature>
<dbReference type="AlphaFoldDB" id="B5M0V5"/>
<sequence length="167" mass="18624">MNNILVVLLIGVLNGSCWADKDGAKNAAEALVNCIQQNPGGVSRNFSLVENPSQDGKCYAKCLLQSIKVIRVVNSEVDSVHWIWFQSLIEDPKAKSGLIDCKQFIVEDLDDFCASVLSVYKCMNSRYPGTFRDAHLKYFGTDKDKFKDALKPLVVGKRLPFYESIQG</sequence>
<evidence type="ECO:0000256" key="3">
    <source>
        <dbReference type="SAM" id="SignalP"/>
    </source>
</evidence>
<dbReference type="EMBL" id="EU930291">
    <property type="protein sequence ID" value="ACH56919.1"/>
    <property type="molecule type" value="mRNA"/>
</dbReference>